<protein>
    <submittedName>
        <fullName evidence="2">Uncharacterized protein</fullName>
    </submittedName>
</protein>
<keyword evidence="3" id="KW-1185">Reference proteome</keyword>
<feature type="region of interest" description="Disordered" evidence="1">
    <location>
        <begin position="215"/>
        <end position="266"/>
    </location>
</feature>
<reference evidence="2 3" key="1">
    <citation type="submission" date="2024-08" db="EMBL/GenBank/DDBJ databases">
        <authorList>
            <person name="Cucini C."/>
            <person name="Frati F."/>
        </authorList>
    </citation>
    <scope>NUCLEOTIDE SEQUENCE [LARGE SCALE GENOMIC DNA]</scope>
</reference>
<feature type="compositionally biased region" description="Low complexity" evidence="1">
    <location>
        <begin position="218"/>
        <end position="247"/>
    </location>
</feature>
<accession>A0ABP1QSY9</accession>
<evidence type="ECO:0000313" key="3">
    <source>
        <dbReference type="Proteomes" id="UP001642540"/>
    </source>
</evidence>
<feature type="compositionally biased region" description="Basic residues" evidence="1">
    <location>
        <begin position="87"/>
        <end position="104"/>
    </location>
</feature>
<dbReference type="EMBL" id="CAXLJM020000041">
    <property type="protein sequence ID" value="CAL8109711.1"/>
    <property type="molecule type" value="Genomic_DNA"/>
</dbReference>
<name>A0ABP1QSY9_9HEXA</name>
<organism evidence="2 3">
    <name type="scientific">Orchesella dallaii</name>
    <dbReference type="NCBI Taxonomy" id="48710"/>
    <lineage>
        <taxon>Eukaryota</taxon>
        <taxon>Metazoa</taxon>
        <taxon>Ecdysozoa</taxon>
        <taxon>Arthropoda</taxon>
        <taxon>Hexapoda</taxon>
        <taxon>Collembola</taxon>
        <taxon>Entomobryomorpha</taxon>
        <taxon>Entomobryoidea</taxon>
        <taxon>Orchesellidae</taxon>
        <taxon>Orchesellinae</taxon>
        <taxon>Orchesella</taxon>
    </lineage>
</organism>
<feature type="region of interest" description="Disordered" evidence="1">
    <location>
        <begin position="85"/>
        <end position="110"/>
    </location>
</feature>
<gene>
    <name evidence="2" type="ORF">ODALV1_LOCUS13618</name>
</gene>
<feature type="compositionally biased region" description="Low complexity" evidence="1">
    <location>
        <begin position="175"/>
        <end position="189"/>
    </location>
</feature>
<sequence>MSTYKKSYSMENNIPGGVNAIKDKKNGRFFRKTGTSSATTTPVSGHPRTQPQRSFDSCSPLYASPLQMIGQQNIDPALIASLASGLNRHHQQQQQQQHHHHHQQHQQAASVAGTIANSPVVSGVQSPVIFNEHDSIKANGRRFMAAPRRARSAERFDGMRVTSYASGDLPTFSRGSPAGTPTTAPTIATPGVSDEQALYRNYRSPQVLRAGMVESGGSSITSSSPAPSLPLQPQLRQSAVASPVPSVGSTTNTGPIPSPPPPYSRAITETLVGPPSYNQAVAAMSKVHLAPKGKNSKVLVNGNNRYNLPHRGTQSLDTGNYIGSSVPTTAVGAPLITSSNVSTPGSNGLRTVSSHPAFLNDSSNDMICHCSKCQALARGQDSGGELNDAVYMESQAFLMHEIMNDGMAFCSVM</sequence>
<evidence type="ECO:0000256" key="1">
    <source>
        <dbReference type="SAM" id="MobiDB-lite"/>
    </source>
</evidence>
<comment type="caution">
    <text evidence="2">The sequence shown here is derived from an EMBL/GenBank/DDBJ whole genome shotgun (WGS) entry which is preliminary data.</text>
</comment>
<evidence type="ECO:0000313" key="2">
    <source>
        <dbReference type="EMBL" id="CAL8109711.1"/>
    </source>
</evidence>
<dbReference type="Proteomes" id="UP001642540">
    <property type="component" value="Unassembled WGS sequence"/>
</dbReference>
<feature type="region of interest" description="Disordered" evidence="1">
    <location>
        <begin position="167"/>
        <end position="189"/>
    </location>
</feature>
<proteinExistence type="predicted"/>
<feature type="compositionally biased region" description="Polar residues" evidence="1">
    <location>
        <begin position="33"/>
        <end position="57"/>
    </location>
</feature>
<feature type="region of interest" description="Disordered" evidence="1">
    <location>
        <begin position="19"/>
        <end position="59"/>
    </location>
</feature>